<dbReference type="Proteomes" id="UP000316471">
    <property type="component" value="Unassembled WGS sequence"/>
</dbReference>
<comment type="caution">
    <text evidence="2">The sequence shown here is derived from an EMBL/GenBank/DDBJ whole genome shotgun (WGS) entry which is preliminary data.</text>
</comment>
<gene>
    <name evidence="2" type="ORF">IP93_02009</name>
</gene>
<evidence type="ECO:0000256" key="1">
    <source>
        <dbReference type="SAM" id="MobiDB-lite"/>
    </source>
</evidence>
<keyword evidence="3" id="KW-1185">Reference proteome</keyword>
<name>A0A562LP95_9GAMM</name>
<organism evidence="2 3">
    <name type="scientific">Aerolutibacter ruishenii</name>
    <dbReference type="NCBI Taxonomy" id="686800"/>
    <lineage>
        <taxon>Bacteria</taxon>
        <taxon>Pseudomonadati</taxon>
        <taxon>Pseudomonadota</taxon>
        <taxon>Gammaproteobacteria</taxon>
        <taxon>Lysobacterales</taxon>
        <taxon>Lysobacteraceae</taxon>
        <taxon>Aerolutibacter</taxon>
    </lineage>
</organism>
<reference evidence="2 3" key="1">
    <citation type="journal article" date="2015" name="Stand. Genomic Sci.">
        <title>Genomic Encyclopedia of Bacterial and Archaeal Type Strains, Phase III: the genomes of soil and plant-associated and newly described type strains.</title>
        <authorList>
            <person name="Whitman W.B."/>
            <person name="Woyke T."/>
            <person name="Klenk H.P."/>
            <person name="Zhou Y."/>
            <person name="Lilburn T.G."/>
            <person name="Beck B.J."/>
            <person name="De Vos P."/>
            <person name="Vandamme P."/>
            <person name="Eisen J.A."/>
            <person name="Garrity G."/>
            <person name="Hugenholtz P."/>
            <person name="Kyrpides N.C."/>
        </authorList>
    </citation>
    <scope>NUCLEOTIDE SEQUENCE [LARGE SCALE GENOMIC DNA]</scope>
    <source>
        <strain evidence="2 3">CGMCC 1.10136</strain>
    </source>
</reference>
<protein>
    <submittedName>
        <fullName evidence="2">Uncharacterized protein</fullName>
    </submittedName>
</protein>
<evidence type="ECO:0000313" key="3">
    <source>
        <dbReference type="Proteomes" id="UP000316471"/>
    </source>
</evidence>
<feature type="region of interest" description="Disordered" evidence="1">
    <location>
        <begin position="61"/>
        <end position="80"/>
    </location>
</feature>
<dbReference type="EMBL" id="VLKP01000008">
    <property type="protein sequence ID" value="TWI09393.1"/>
    <property type="molecule type" value="Genomic_DNA"/>
</dbReference>
<dbReference type="AlphaFoldDB" id="A0A562LP95"/>
<proteinExistence type="predicted"/>
<evidence type="ECO:0000313" key="2">
    <source>
        <dbReference type="EMBL" id="TWI09393.1"/>
    </source>
</evidence>
<sequence>MSQVYTLPGAVRWRSHDGSRDVRSHRVHGWRVEPMELTHHPITGRRFRGGVCQWWFKETKVDGASGGEPFDEDPAHPVMP</sequence>
<accession>A0A562LP95</accession>